<gene>
    <name evidence="1" type="ORF">BLA27_17250</name>
</gene>
<evidence type="ECO:0000313" key="1">
    <source>
        <dbReference type="EMBL" id="OIS92247.1"/>
    </source>
</evidence>
<dbReference type="RefSeq" id="WP_071632806.1">
    <property type="nucleotide sequence ID" value="NZ_JBCAUP010000002.1"/>
</dbReference>
<accession>A0A1J6HVM0</accession>
<sequence length="65" mass="7613">MMRSEDALLLNAISAQADRAELIMPKTLSLNPIAERLHDEFPHRSAAEIETQCRVVWQDRYLFWN</sequence>
<organism evidence="1 2">
    <name type="scientific">Brucella cytisi</name>
    <dbReference type="NCBI Taxonomy" id="407152"/>
    <lineage>
        <taxon>Bacteria</taxon>
        <taxon>Pseudomonadati</taxon>
        <taxon>Pseudomonadota</taxon>
        <taxon>Alphaproteobacteria</taxon>
        <taxon>Hyphomicrobiales</taxon>
        <taxon>Brucellaceae</taxon>
        <taxon>Brucella/Ochrobactrum group</taxon>
        <taxon>Brucella</taxon>
    </lineage>
</organism>
<evidence type="ECO:0008006" key="3">
    <source>
        <dbReference type="Google" id="ProtNLM"/>
    </source>
</evidence>
<keyword evidence="2" id="KW-1185">Reference proteome</keyword>
<dbReference type="AlphaFoldDB" id="A0A1J6HVM0"/>
<dbReference type="Proteomes" id="UP000182985">
    <property type="component" value="Unassembled WGS sequence"/>
</dbReference>
<dbReference type="EMBL" id="MOEC01000018">
    <property type="protein sequence ID" value="OIS92247.1"/>
    <property type="molecule type" value="Genomic_DNA"/>
</dbReference>
<name>A0A1J6HVM0_9HYPH</name>
<dbReference type="OrthoDB" id="8452334at2"/>
<evidence type="ECO:0000313" key="2">
    <source>
        <dbReference type="Proteomes" id="UP000182985"/>
    </source>
</evidence>
<comment type="caution">
    <text evidence="1">The sequence shown here is derived from an EMBL/GenBank/DDBJ whole genome shotgun (WGS) entry which is preliminary data.</text>
</comment>
<proteinExistence type="predicted"/>
<reference evidence="1 2" key="1">
    <citation type="submission" date="2016-10" db="EMBL/GenBank/DDBJ databases">
        <title>The Draft Genome Sequence of the Potato Rhizosphere Bacteria Ochrobactrum sp. IPA7.2.</title>
        <authorList>
            <person name="Gogoleva N.E."/>
            <person name="Khlopko Y.A."/>
            <person name="Burygin G.L."/>
            <person name="Plotnikov A.O."/>
        </authorList>
    </citation>
    <scope>NUCLEOTIDE SEQUENCE [LARGE SCALE GENOMIC DNA]</scope>
    <source>
        <strain evidence="1 2">IPA7.2</strain>
    </source>
</reference>
<protein>
    <recommendedName>
        <fullName evidence="3">Transposase</fullName>
    </recommendedName>
</protein>